<protein>
    <recommendedName>
        <fullName evidence="1">ATP-dependent DNA helicase</fullName>
        <ecNumber evidence="1">5.6.2.3</ecNumber>
    </recommendedName>
</protein>
<dbReference type="OrthoDB" id="3366231at2759"/>
<keyword evidence="1" id="KW-0234">DNA repair</keyword>
<evidence type="ECO:0000313" key="3">
    <source>
        <dbReference type="EMBL" id="KAA1110930.1"/>
    </source>
</evidence>
<dbReference type="GO" id="GO:0043139">
    <property type="term" value="F:5'-3' DNA helicase activity"/>
    <property type="evidence" value="ECO:0007669"/>
    <property type="project" value="UniProtKB-EC"/>
</dbReference>
<dbReference type="Gene3D" id="3.40.50.300">
    <property type="entry name" value="P-loop containing nucleotide triphosphate hydrolases"/>
    <property type="match status" value="1"/>
</dbReference>
<comment type="similarity">
    <text evidence="1">Belongs to the helicase family.</text>
</comment>
<keyword evidence="1" id="KW-0378">Hydrolase</keyword>
<dbReference type="Pfam" id="PF05970">
    <property type="entry name" value="PIF1"/>
    <property type="match status" value="1"/>
</dbReference>
<evidence type="ECO:0000259" key="2">
    <source>
        <dbReference type="Pfam" id="PF05970"/>
    </source>
</evidence>
<dbReference type="GO" id="GO:0000723">
    <property type="term" value="P:telomere maintenance"/>
    <property type="evidence" value="ECO:0007669"/>
    <property type="project" value="InterPro"/>
</dbReference>
<dbReference type="GO" id="GO:0006310">
    <property type="term" value="P:DNA recombination"/>
    <property type="evidence" value="ECO:0007669"/>
    <property type="project" value="UniProtKB-KW"/>
</dbReference>
<comment type="cofactor">
    <cofactor evidence="1">
        <name>Mg(2+)</name>
        <dbReference type="ChEBI" id="CHEBI:18420"/>
    </cofactor>
</comment>
<evidence type="ECO:0000256" key="1">
    <source>
        <dbReference type="RuleBase" id="RU363044"/>
    </source>
</evidence>
<proteinExistence type="inferred from homology"/>
<dbReference type="GO" id="GO:0006281">
    <property type="term" value="P:DNA repair"/>
    <property type="evidence" value="ECO:0007669"/>
    <property type="project" value="UniProtKB-KW"/>
</dbReference>
<gene>
    <name evidence="3" type="ORF">PGT21_034426</name>
</gene>
<reference evidence="3 4" key="1">
    <citation type="submission" date="2019-05" db="EMBL/GenBank/DDBJ databases">
        <title>Emergence of the Ug99 lineage of the wheat stem rust pathogen through somatic hybridization.</title>
        <authorList>
            <person name="Li F."/>
            <person name="Upadhyaya N.M."/>
            <person name="Sperschneider J."/>
            <person name="Matny O."/>
            <person name="Nguyen-Phuc H."/>
            <person name="Mago R."/>
            <person name="Raley C."/>
            <person name="Miller M.E."/>
            <person name="Silverstein K.A.T."/>
            <person name="Henningsen E."/>
            <person name="Hirsch C.D."/>
            <person name="Visser B."/>
            <person name="Pretorius Z.A."/>
            <person name="Steffenson B.J."/>
            <person name="Schwessinger B."/>
            <person name="Dodds P.N."/>
            <person name="Figueroa M."/>
        </authorList>
    </citation>
    <scope>NUCLEOTIDE SEQUENCE [LARGE SCALE GENOMIC DNA]</scope>
    <source>
        <strain evidence="3">21-0</strain>
    </source>
</reference>
<sequence length="78" mass="8905">MGIYDKDPEEAFDLIKASKRLIHNRDLFTKEQDTFFAQVMFALNERLSRMFFLDGPGGTGKTFVLNTIIDAVKTGNKM</sequence>
<dbReference type="InterPro" id="IPR010285">
    <property type="entry name" value="DNA_helicase_pif1-like_DEAD"/>
</dbReference>
<dbReference type="GO" id="GO:0016887">
    <property type="term" value="F:ATP hydrolysis activity"/>
    <property type="evidence" value="ECO:0007669"/>
    <property type="project" value="RHEA"/>
</dbReference>
<dbReference type="AlphaFoldDB" id="A0A5B0QCE2"/>
<keyword evidence="1" id="KW-0347">Helicase</keyword>
<keyword evidence="1" id="KW-0067">ATP-binding</keyword>
<dbReference type="EC" id="5.6.2.3" evidence="1"/>
<keyword evidence="1" id="KW-0233">DNA recombination</keyword>
<organism evidence="3 4">
    <name type="scientific">Puccinia graminis f. sp. tritici</name>
    <dbReference type="NCBI Taxonomy" id="56615"/>
    <lineage>
        <taxon>Eukaryota</taxon>
        <taxon>Fungi</taxon>
        <taxon>Dikarya</taxon>
        <taxon>Basidiomycota</taxon>
        <taxon>Pucciniomycotina</taxon>
        <taxon>Pucciniomycetes</taxon>
        <taxon>Pucciniales</taxon>
        <taxon>Pucciniaceae</taxon>
        <taxon>Puccinia</taxon>
    </lineage>
</organism>
<dbReference type="EMBL" id="VSWC01000027">
    <property type="protein sequence ID" value="KAA1110930.1"/>
    <property type="molecule type" value="Genomic_DNA"/>
</dbReference>
<feature type="domain" description="DNA helicase Pif1-like DEAD-box helicase" evidence="2">
    <location>
        <begin position="29"/>
        <end position="77"/>
    </location>
</feature>
<comment type="caution">
    <text evidence="3">The sequence shown here is derived from an EMBL/GenBank/DDBJ whole genome shotgun (WGS) entry which is preliminary data.</text>
</comment>
<dbReference type="Proteomes" id="UP000324748">
    <property type="component" value="Unassembled WGS sequence"/>
</dbReference>
<comment type="catalytic activity">
    <reaction evidence="1">
        <text>ATP + H2O = ADP + phosphate + H(+)</text>
        <dbReference type="Rhea" id="RHEA:13065"/>
        <dbReference type="ChEBI" id="CHEBI:15377"/>
        <dbReference type="ChEBI" id="CHEBI:15378"/>
        <dbReference type="ChEBI" id="CHEBI:30616"/>
        <dbReference type="ChEBI" id="CHEBI:43474"/>
        <dbReference type="ChEBI" id="CHEBI:456216"/>
        <dbReference type="EC" id="5.6.2.3"/>
    </reaction>
</comment>
<dbReference type="GO" id="GO:0005524">
    <property type="term" value="F:ATP binding"/>
    <property type="evidence" value="ECO:0007669"/>
    <property type="project" value="UniProtKB-KW"/>
</dbReference>
<accession>A0A5B0QCE2</accession>
<keyword evidence="1" id="KW-0227">DNA damage</keyword>
<dbReference type="InterPro" id="IPR027417">
    <property type="entry name" value="P-loop_NTPase"/>
</dbReference>
<evidence type="ECO:0000313" key="4">
    <source>
        <dbReference type="Proteomes" id="UP000324748"/>
    </source>
</evidence>
<dbReference type="SUPFAM" id="SSF52540">
    <property type="entry name" value="P-loop containing nucleoside triphosphate hydrolases"/>
    <property type="match status" value="1"/>
</dbReference>
<name>A0A5B0QCE2_PUCGR</name>
<keyword evidence="4" id="KW-1185">Reference proteome</keyword>
<keyword evidence="1" id="KW-0547">Nucleotide-binding</keyword>